<keyword evidence="2" id="KW-1185">Reference proteome</keyword>
<dbReference type="AlphaFoldDB" id="A0A0R1LRX6"/>
<gene>
    <name evidence="1" type="ORF">FD25_GL002220</name>
</gene>
<dbReference type="Proteomes" id="UP000051955">
    <property type="component" value="Unassembled WGS sequence"/>
</dbReference>
<evidence type="ECO:0000313" key="2">
    <source>
        <dbReference type="Proteomes" id="UP000051955"/>
    </source>
</evidence>
<organism evidence="1 2">
    <name type="scientific">Levilactobacillus acidifarinae DSM 19394 = JCM 15949</name>
    <dbReference type="NCBI Taxonomy" id="1423715"/>
    <lineage>
        <taxon>Bacteria</taxon>
        <taxon>Bacillati</taxon>
        <taxon>Bacillota</taxon>
        <taxon>Bacilli</taxon>
        <taxon>Lactobacillales</taxon>
        <taxon>Lactobacillaceae</taxon>
        <taxon>Levilactobacillus</taxon>
    </lineage>
</organism>
<accession>A0A0R1LRX6</accession>
<name>A0A0R1LRX6_9LACO</name>
<sequence>MSKGIILAVAATGLGLGIAVNGQVNPFQEVTAHAAIIKFQGKHYQSKYTVRQIRYKYHLTYQRQTFKVSKDVFNHVVRNQYVGIQRNPSIRRETKLPMFVTAHGTYAGFRSAYVEAAFNSKTAYVNLKTGKLVVSHNGWA</sequence>
<dbReference type="OrthoDB" id="2293631at2"/>
<dbReference type="RefSeq" id="WP_057803004.1">
    <property type="nucleotide sequence ID" value="NZ_AZDV01000023.1"/>
</dbReference>
<dbReference type="PATRIC" id="fig|1423715.3.peg.2295"/>
<reference evidence="1 2" key="1">
    <citation type="journal article" date="2015" name="Genome Announc.">
        <title>Expanding the biotechnology potential of lactobacilli through comparative genomics of 213 strains and associated genera.</title>
        <authorList>
            <person name="Sun Z."/>
            <person name="Harris H.M."/>
            <person name="McCann A."/>
            <person name="Guo C."/>
            <person name="Argimon S."/>
            <person name="Zhang W."/>
            <person name="Yang X."/>
            <person name="Jeffery I.B."/>
            <person name="Cooney J.C."/>
            <person name="Kagawa T.F."/>
            <person name="Liu W."/>
            <person name="Song Y."/>
            <person name="Salvetti E."/>
            <person name="Wrobel A."/>
            <person name="Rasinkangas P."/>
            <person name="Parkhill J."/>
            <person name="Rea M.C."/>
            <person name="O'Sullivan O."/>
            <person name="Ritari J."/>
            <person name="Douillard F.P."/>
            <person name="Paul Ross R."/>
            <person name="Yang R."/>
            <person name="Briner A.E."/>
            <person name="Felis G.E."/>
            <person name="de Vos W.M."/>
            <person name="Barrangou R."/>
            <person name="Klaenhammer T.R."/>
            <person name="Caufield P.W."/>
            <person name="Cui Y."/>
            <person name="Zhang H."/>
            <person name="O'Toole P.W."/>
        </authorList>
    </citation>
    <scope>NUCLEOTIDE SEQUENCE [LARGE SCALE GENOMIC DNA]</scope>
    <source>
        <strain evidence="1 2">DSM 19394</strain>
    </source>
</reference>
<evidence type="ECO:0000313" key="1">
    <source>
        <dbReference type="EMBL" id="KRK95034.1"/>
    </source>
</evidence>
<protein>
    <submittedName>
        <fullName evidence="1">Uncharacterized protein</fullName>
    </submittedName>
</protein>
<dbReference type="EMBL" id="AZDV01000023">
    <property type="protein sequence ID" value="KRK95034.1"/>
    <property type="molecule type" value="Genomic_DNA"/>
</dbReference>
<proteinExistence type="predicted"/>
<comment type="caution">
    <text evidence="1">The sequence shown here is derived from an EMBL/GenBank/DDBJ whole genome shotgun (WGS) entry which is preliminary data.</text>
</comment>